<dbReference type="Pfam" id="PF04191">
    <property type="entry name" value="PEMT"/>
    <property type="match status" value="1"/>
</dbReference>
<evidence type="ECO:0000256" key="2">
    <source>
        <dbReference type="ARBA" id="ARBA00022692"/>
    </source>
</evidence>
<dbReference type="Gene3D" id="1.20.120.1630">
    <property type="match status" value="1"/>
</dbReference>
<dbReference type="GO" id="GO:0016740">
    <property type="term" value="F:transferase activity"/>
    <property type="evidence" value="ECO:0007669"/>
    <property type="project" value="UniProtKB-ARBA"/>
</dbReference>
<protein>
    <recommendedName>
        <fullName evidence="8">Steroid 5-alpha reductase C-terminal domain-containing protein</fullName>
    </recommendedName>
</protein>
<dbReference type="AlphaFoldDB" id="A0A1F7K9G9"/>
<dbReference type="InterPro" id="IPR007318">
    <property type="entry name" value="Phopholipid_MeTrfase"/>
</dbReference>
<evidence type="ECO:0000256" key="1">
    <source>
        <dbReference type="ARBA" id="ARBA00004127"/>
    </source>
</evidence>
<keyword evidence="4 5" id="KW-0472">Membrane</keyword>
<evidence type="ECO:0000313" key="6">
    <source>
        <dbReference type="EMBL" id="OGK64506.1"/>
    </source>
</evidence>
<dbReference type="GO" id="GO:0012505">
    <property type="term" value="C:endomembrane system"/>
    <property type="evidence" value="ECO:0007669"/>
    <property type="project" value="UniProtKB-SubCell"/>
</dbReference>
<evidence type="ECO:0000256" key="3">
    <source>
        <dbReference type="ARBA" id="ARBA00022989"/>
    </source>
</evidence>
<keyword evidence="3 5" id="KW-1133">Transmembrane helix</keyword>
<feature type="transmembrane region" description="Helical" evidence="5">
    <location>
        <begin position="93"/>
        <end position="110"/>
    </location>
</feature>
<evidence type="ECO:0000256" key="4">
    <source>
        <dbReference type="ARBA" id="ARBA00023136"/>
    </source>
</evidence>
<comment type="subcellular location">
    <subcellularLocation>
        <location evidence="1">Endomembrane system</location>
        <topology evidence="1">Multi-pass membrane protein</topology>
    </subcellularLocation>
</comment>
<proteinExistence type="predicted"/>
<reference evidence="6 7" key="1">
    <citation type="journal article" date="2016" name="Nat. Commun.">
        <title>Thousands of microbial genomes shed light on interconnected biogeochemical processes in an aquifer system.</title>
        <authorList>
            <person name="Anantharaman K."/>
            <person name="Brown C.T."/>
            <person name="Hug L.A."/>
            <person name="Sharon I."/>
            <person name="Castelle C.J."/>
            <person name="Probst A.J."/>
            <person name="Thomas B.C."/>
            <person name="Singh A."/>
            <person name="Wilkins M.J."/>
            <person name="Karaoz U."/>
            <person name="Brodie E.L."/>
            <person name="Williams K.H."/>
            <person name="Hubbard S.S."/>
            <person name="Banfield J.F."/>
        </authorList>
    </citation>
    <scope>NUCLEOTIDE SEQUENCE [LARGE SCALE GENOMIC DNA]</scope>
</reference>
<comment type="caution">
    <text evidence="6">The sequence shown here is derived from an EMBL/GenBank/DDBJ whole genome shotgun (WGS) entry which is preliminary data.</text>
</comment>
<evidence type="ECO:0000256" key="5">
    <source>
        <dbReference type="SAM" id="Phobius"/>
    </source>
</evidence>
<keyword evidence="2 5" id="KW-0812">Transmembrane</keyword>
<dbReference type="PANTHER" id="PTHR12714">
    <property type="entry name" value="PROTEIN-S ISOPRENYLCYSTEINE O-METHYLTRANSFERASE"/>
    <property type="match status" value="1"/>
</dbReference>
<feature type="transmembrane region" description="Helical" evidence="5">
    <location>
        <begin position="40"/>
        <end position="65"/>
    </location>
</feature>
<dbReference type="PANTHER" id="PTHR12714:SF9">
    <property type="entry name" value="PROTEIN-S-ISOPRENYLCYSTEINE O-METHYLTRANSFERASE"/>
    <property type="match status" value="1"/>
</dbReference>
<sequence>MKLLTSSLAFLYGLFLLVVFPFLSIRLNEILILPVYSNSIAKFLGIFMIVIGSLIWLICIGIFFYKGKGTPVPINPPRKLVVDSIYKRTRNPMYINTLLVLFGYFLYFGHLSLLCYWFMVFVVFHLFVVFYEEPTLQKKFGENYSKYCRKVPRWI</sequence>
<name>A0A1F7K9G9_9BACT</name>
<dbReference type="EMBL" id="MGBG01000020">
    <property type="protein sequence ID" value="OGK64506.1"/>
    <property type="molecule type" value="Genomic_DNA"/>
</dbReference>
<evidence type="ECO:0000313" key="7">
    <source>
        <dbReference type="Proteomes" id="UP000178450"/>
    </source>
</evidence>
<organism evidence="6 7">
    <name type="scientific">Candidatus Roizmanbacteria bacterium RIFOXYA1_FULL_41_12</name>
    <dbReference type="NCBI Taxonomy" id="1802082"/>
    <lineage>
        <taxon>Bacteria</taxon>
        <taxon>Candidatus Roizmaniibacteriota</taxon>
    </lineage>
</organism>
<evidence type="ECO:0008006" key="8">
    <source>
        <dbReference type="Google" id="ProtNLM"/>
    </source>
</evidence>
<dbReference type="Proteomes" id="UP000178450">
    <property type="component" value="Unassembled WGS sequence"/>
</dbReference>
<accession>A0A1F7K9G9</accession>
<gene>
    <name evidence="6" type="ORF">A2209_02300</name>
</gene>